<dbReference type="SMART" id="SM00421">
    <property type="entry name" value="HTH_LUXR"/>
    <property type="match status" value="1"/>
</dbReference>
<proteinExistence type="predicted"/>
<accession>A0A928X0K4</accession>
<dbReference type="PRINTS" id="PR00038">
    <property type="entry name" value="HTHLUXR"/>
</dbReference>
<dbReference type="PROSITE" id="PS00622">
    <property type="entry name" value="HTH_LUXR_1"/>
    <property type="match status" value="1"/>
</dbReference>
<name>A0A928X0K4_LEPEC</name>
<dbReference type="AlphaFoldDB" id="A0A928X0K4"/>
<dbReference type="InterPro" id="IPR036388">
    <property type="entry name" value="WH-like_DNA-bd_sf"/>
</dbReference>
<gene>
    <name evidence="5" type="ORF">IQ260_03535</name>
</gene>
<protein>
    <submittedName>
        <fullName evidence="5">Helix-turn-helix transcriptional regulator</fullName>
    </submittedName>
</protein>
<keyword evidence="1" id="KW-0805">Transcription regulation</keyword>
<keyword evidence="2" id="KW-0238">DNA-binding</keyword>
<organism evidence="5 6">
    <name type="scientific">Leptolyngbya cf. ectocarpi LEGE 11479</name>
    <dbReference type="NCBI Taxonomy" id="1828722"/>
    <lineage>
        <taxon>Bacteria</taxon>
        <taxon>Bacillati</taxon>
        <taxon>Cyanobacteriota</taxon>
        <taxon>Cyanophyceae</taxon>
        <taxon>Leptolyngbyales</taxon>
        <taxon>Leptolyngbyaceae</taxon>
        <taxon>Leptolyngbya group</taxon>
        <taxon>Leptolyngbya</taxon>
    </lineage>
</organism>
<dbReference type="Proteomes" id="UP000615026">
    <property type="component" value="Unassembled WGS sequence"/>
</dbReference>
<dbReference type="RefSeq" id="WP_193990906.1">
    <property type="nucleotide sequence ID" value="NZ_JADEXP010000016.1"/>
</dbReference>
<comment type="caution">
    <text evidence="5">The sequence shown here is derived from an EMBL/GenBank/DDBJ whole genome shotgun (WGS) entry which is preliminary data.</text>
</comment>
<evidence type="ECO:0000256" key="1">
    <source>
        <dbReference type="ARBA" id="ARBA00023015"/>
    </source>
</evidence>
<sequence length="196" mass="22407">MTASQPADSDDSCDMQATLLLAAIESFTVGLVIVAQDGTILHKNKHAQVLLEDMPCPSSTAIPKDLWYCCQSLMEHQEEQTDLLPEDCTIILEDEIPTEHGPIHMRAQWFDWDNSVYQSNDCFLITLEDRQQSLTVIANQEAQRYGLTNRETDVWCLKRMGHSYKEIAGRLFISENTVKKHLKNIYSKKEQSTWSV</sequence>
<dbReference type="SUPFAM" id="SSF46894">
    <property type="entry name" value="C-terminal effector domain of the bipartite response regulators"/>
    <property type="match status" value="1"/>
</dbReference>
<dbReference type="PANTHER" id="PTHR44688">
    <property type="entry name" value="DNA-BINDING TRANSCRIPTIONAL ACTIVATOR DEVR_DOSR"/>
    <property type="match status" value="1"/>
</dbReference>
<dbReference type="CDD" id="cd06170">
    <property type="entry name" value="LuxR_C_like"/>
    <property type="match status" value="1"/>
</dbReference>
<evidence type="ECO:0000256" key="3">
    <source>
        <dbReference type="ARBA" id="ARBA00023163"/>
    </source>
</evidence>
<keyword evidence="6" id="KW-1185">Reference proteome</keyword>
<dbReference type="PANTHER" id="PTHR44688:SF16">
    <property type="entry name" value="DNA-BINDING TRANSCRIPTIONAL ACTIVATOR DEVR_DOSR"/>
    <property type="match status" value="1"/>
</dbReference>
<dbReference type="Gene3D" id="1.10.10.10">
    <property type="entry name" value="Winged helix-like DNA-binding domain superfamily/Winged helix DNA-binding domain"/>
    <property type="match status" value="1"/>
</dbReference>
<keyword evidence="3" id="KW-0804">Transcription</keyword>
<feature type="domain" description="HTH luxR-type" evidence="4">
    <location>
        <begin position="139"/>
        <end position="196"/>
    </location>
</feature>
<dbReference type="InterPro" id="IPR016032">
    <property type="entry name" value="Sig_transdc_resp-reg_C-effctor"/>
</dbReference>
<evidence type="ECO:0000313" key="6">
    <source>
        <dbReference type="Proteomes" id="UP000615026"/>
    </source>
</evidence>
<dbReference type="GO" id="GO:0003677">
    <property type="term" value="F:DNA binding"/>
    <property type="evidence" value="ECO:0007669"/>
    <property type="project" value="UniProtKB-KW"/>
</dbReference>
<evidence type="ECO:0000259" key="4">
    <source>
        <dbReference type="PROSITE" id="PS50043"/>
    </source>
</evidence>
<dbReference type="PROSITE" id="PS50043">
    <property type="entry name" value="HTH_LUXR_2"/>
    <property type="match status" value="1"/>
</dbReference>
<dbReference type="Pfam" id="PF00196">
    <property type="entry name" value="GerE"/>
    <property type="match status" value="1"/>
</dbReference>
<evidence type="ECO:0000256" key="2">
    <source>
        <dbReference type="ARBA" id="ARBA00023125"/>
    </source>
</evidence>
<evidence type="ECO:0000313" key="5">
    <source>
        <dbReference type="EMBL" id="MBE9065720.1"/>
    </source>
</evidence>
<reference evidence="5" key="1">
    <citation type="submission" date="2020-10" db="EMBL/GenBank/DDBJ databases">
        <authorList>
            <person name="Castelo-Branco R."/>
            <person name="Eusebio N."/>
            <person name="Adriana R."/>
            <person name="Vieira A."/>
            <person name="Brugerolle De Fraissinette N."/>
            <person name="Rezende De Castro R."/>
            <person name="Schneider M.P."/>
            <person name="Vasconcelos V."/>
            <person name="Leao P.N."/>
        </authorList>
    </citation>
    <scope>NUCLEOTIDE SEQUENCE</scope>
    <source>
        <strain evidence="5">LEGE 11479</strain>
    </source>
</reference>
<dbReference type="GO" id="GO:0006355">
    <property type="term" value="P:regulation of DNA-templated transcription"/>
    <property type="evidence" value="ECO:0007669"/>
    <property type="project" value="InterPro"/>
</dbReference>
<dbReference type="EMBL" id="JADEXP010000016">
    <property type="protein sequence ID" value="MBE9065720.1"/>
    <property type="molecule type" value="Genomic_DNA"/>
</dbReference>
<dbReference type="InterPro" id="IPR000792">
    <property type="entry name" value="Tscrpt_reg_LuxR_C"/>
</dbReference>